<evidence type="ECO:0000313" key="4">
    <source>
        <dbReference type="EMBL" id="SIN81001.1"/>
    </source>
</evidence>
<dbReference type="Pfam" id="PF00583">
    <property type="entry name" value="Acetyltransf_1"/>
    <property type="match status" value="1"/>
</dbReference>
<keyword evidence="5" id="KW-1185">Reference proteome</keyword>
<keyword evidence="1 4" id="KW-0808">Transferase</keyword>
<protein>
    <submittedName>
        <fullName evidence="4">Acetyltransferase (GNAT) family protein</fullName>
    </submittedName>
</protein>
<dbReference type="Gene3D" id="3.40.630.30">
    <property type="match status" value="1"/>
</dbReference>
<sequence length="223" mass="25860">MKIQTLPFDSELFGYPVAKLEVQGDWNEFEFLKKAEEFNLVYLFSNDPLDTQDPRILYLNKKVVFKKDLKEKREIDHQVKRYTKTEVLPSLYSLAFQSGAYSRFHVDTRLKQQEFEKMYTAWMDRTLDEDEILVLNDWSGMVTYSVEGEEASIGLLAVANEKRGLGLGSALIHAVEEESLKSGAEFILIPTQDTNKAACQLYQKLGYAIVDETYVYHFKNREI</sequence>
<dbReference type="PANTHER" id="PTHR43420:SF12">
    <property type="entry name" value="N-ACETYLTRANSFERASE DOMAIN-CONTAINING PROTEIN"/>
    <property type="match status" value="1"/>
</dbReference>
<evidence type="ECO:0000313" key="5">
    <source>
        <dbReference type="Proteomes" id="UP000185221"/>
    </source>
</evidence>
<dbReference type="CDD" id="cd04301">
    <property type="entry name" value="NAT_SF"/>
    <property type="match status" value="1"/>
</dbReference>
<organism evidence="4 5">
    <name type="scientific">Algoriphagus halophilus</name>
    <dbReference type="NCBI Taxonomy" id="226505"/>
    <lineage>
        <taxon>Bacteria</taxon>
        <taxon>Pseudomonadati</taxon>
        <taxon>Bacteroidota</taxon>
        <taxon>Cytophagia</taxon>
        <taxon>Cytophagales</taxon>
        <taxon>Cyclobacteriaceae</taxon>
        <taxon>Algoriphagus</taxon>
    </lineage>
</organism>
<dbReference type="InterPro" id="IPR000182">
    <property type="entry name" value="GNAT_dom"/>
</dbReference>
<dbReference type="AlphaFoldDB" id="A0A1N6EDG8"/>
<feature type="domain" description="N-acetyltransferase" evidence="3">
    <location>
        <begin position="90"/>
        <end position="223"/>
    </location>
</feature>
<proteinExistence type="predicted"/>
<dbReference type="OrthoDB" id="1342666at2"/>
<name>A0A1N6EDG8_9BACT</name>
<dbReference type="PROSITE" id="PS51186">
    <property type="entry name" value="GNAT"/>
    <property type="match status" value="1"/>
</dbReference>
<dbReference type="EMBL" id="FSRC01000001">
    <property type="protein sequence ID" value="SIN81001.1"/>
    <property type="molecule type" value="Genomic_DNA"/>
</dbReference>
<evidence type="ECO:0000259" key="3">
    <source>
        <dbReference type="PROSITE" id="PS51186"/>
    </source>
</evidence>
<dbReference type="GO" id="GO:0016747">
    <property type="term" value="F:acyltransferase activity, transferring groups other than amino-acyl groups"/>
    <property type="evidence" value="ECO:0007669"/>
    <property type="project" value="InterPro"/>
</dbReference>
<dbReference type="RefSeq" id="WP_143185910.1">
    <property type="nucleotide sequence ID" value="NZ_FSRC01000001.1"/>
</dbReference>
<dbReference type="InterPro" id="IPR050680">
    <property type="entry name" value="YpeA/RimI_acetyltransf"/>
</dbReference>
<evidence type="ECO:0000256" key="2">
    <source>
        <dbReference type="ARBA" id="ARBA00023315"/>
    </source>
</evidence>
<dbReference type="SUPFAM" id="SSF55729">
    <property type="entry name" value="Acyl-CoA N-acyltransferases (Nat)"/>
    <property type="match status" value="1"/>
</dbReference>
<keyword evidence="2" id="KW-0012">Acyltransferase</keyword>
<dbReference type="STRING" id="226505.SAMN05444394_2005"/>
<dbReference type="PANTHER" id="PTHR43420">
    <property type="entry name" value="ACETYLTRANSFERASE"/>
    <property type="match status" value="1"/>
</dbReference>
<accession>A0A1N6EDG8</accession>
<dbReference type="Proteomes" id="UP000185221">
    <property type="component" value="Unassembled WGS sequence"/>
</dbReference>
<dbReference type="InterPro" id="IPR016181">
    <property type="entry name" value="Acyl_CoA_acyltransferase"/>
</dbReference>
<reference evidence="5" key="1">
    <citation type="submission" date="2016-11" db="EMBL/GenBank/DDBJ databases">
        <authorList>
            <person name="Varghese N."/>
            <person name="Submissions S."/>
        </authorList>
    </citation>
    <scope>NUCLEOTIDE SEQUENCE [LARGE SCALE GENOMIC DNA]</scope>
    <source>
        <strain evidence="5">DSM 15292</strain>
    </source>
</reference>
<gene>
    <name evidence="4" type="ORF">SAMN05444394_2005</name>
</gene>
<evidence type="ECO:0000256" key="1">
    <source>
        <dbReference type="ARBA" id="ARBA00022679"/>
    </source>
</evidence>